<evidence type="ECO:0000256" key="3">
    <source>
        <dbReference type="ARBA" id="ARBA00014376"/>
    </source>
</evidence>
<evidence type="ECO:0000256" key="2">
    <source>
        <dbReference type="ARBA" id="ARBA00009677"/>
    </source>
</evidence>
<keyword evidence="8" id="KW-0969">Cilium</keyword>
<proteinExistence type="inferred from homology"/>
<feature type="region of interest" description="Disordered" evidence="7">
    <location>
        <begin position="66"/>
        <end position="89"/>
    </location>
</feature>
<evidence type="ECO:0000256" key="1">
    <source>
        <dbReference type="ARBA" id="ARBA00004117"/>
    </source>
</evidence>
<gene>
    <name evidence="8" type="ORF">EDC62_1043</name>
</gene>
<keyword evidence="8" id="KW-0282">Flagellum</keyword>
<comment type="function">
    <text evidence="5 6">Structural component of flagellum, the bacterial motility apparatus. Part of the rod structure of flagellar basal body.</text>
</comment>
<dbReference type="EMBL" id="RKQL01000002">
    <property type="protein sequence ID" value="RPE70561.1"/>
    <property type="molecule type" value="Genomic_DNA"/>
</dbReference>
<name>A0A3N4USR4_9BURK</name>
<keyword evidence="9" id="KW-1185">Reference proteome</keyword>
<accession>A0A3N4USR4</accession>
<dbReference type="GO" id="GO:0030694">
    <property type="term" value="C:bacterial-type flagellum basal body, rod"/>
    <property type="evidence" value="ECO:0007669"/>
    <property type="project" value="InterPro"/>
</dbReference>
<dbReference type="RefSeq" id="WP_124221285.1">
    <property type="nucleotide sequence ID" value="NZ_RKQL01000002.1"/>
</dbReference>
<dbReference type="GO" id="GO:0071978">
    <property type="term" value="P:bacterial-type flagellum-dependent swarming motility"/>
    <property type="evidence" value="ECO:0007669"/>
    <property type="project" value="TreeGrafter"/>
</dbReference>
<evidence type="ECO:0000313" key="9">
    <source>
        <dbReference type="Proteomes" id="UP000272193"/>
    </source>
</evidence>
<dbReference type="NCBIfam" id="TIGR01396">
    <property type="entry name" value="FlgB"/>
    <property type="match status" value="1"/>
</dbReference>
<evidence type="ECO:0000256" key="4">
    <source>
        <dbReference type="ARBA" id="ARBA00023143"/>
    </source>
</evidence>
<evidence type="ECO:0000313" key="8">
    <source>
        <dbReference type="EMBL" id="RPE70561.1"/>
    </source>
</evidence>
<comment type="caution">
    <text evidence="8">The sequence shown here is derived from an EMBL/GenBank/DDBJ whole genome shotgun (WGS) entry which is preliminary data.</text>
</comment>
<evidence type="ECO:0000256" key="6">
    <source>
        <dbReference type="PIRNR" id="PIRNR002889"/>
    </source>
</evidence>
<evidence type="ECO:0000256" key="7">
    <source>
        <dbReference type="SAM" id="MobiDB-lite"/>
    </source>
</evidence>
<comment type="subunit">
    <text evidence="6">The basal body constitutes a major portion of the flagellar organelle and consists of a number of rings mounted on a central rod.</text>
</comment>
<dbReference type="PANTHER" id="PTHR30435:SF12">
    <property type="entry name" value="FLAGELLAR BASAL BODY ROD PROTEIN FLGB"/>
    <property type="match status" value="1"/>
</dbReference>
<keyword evidence="4 6" id="KW-0975">Bacterial flagellum</keyword>
<sequence length="136" mass="14516">MNAPNALDQSFAPLQASLHLRAQRQQLLTANIVNADTPGYKAVDLDFQKALAQALGQAPQSLTMKATHPRHLPGDLSPAGGSAIGFQQGNPVRLDGNSVDLDREQAEFQKNSIHYEADLTFLGGKIKSLLSAITGN</sequence>
<evidence type="ECO:0000256" key="5">
    <source>
        <dbReference type="ARBA" id="ARBA00024934"/>
    </source>
</evidence>
<reference evidence="8 9" key="1">
    <citation type="submission" date="2018-11" db="EMBL/GenBank/DDBJ databases">
        <title>Genomic Encyclopedia of Type Strains, Phase IV (KMG-IV): sequencing the most valuable type-strain genomes for metagenomic binning, comparative biology and taxonomic classification.</title>
        <authorList>
            <person name="Goeker M."/>
        </authorList>
    </citation>
    <scope>NUCLEOTIDE SEQUENCE [LARGE SCALE GENOMIC DNA]</scope>
    <source>
        <strain evidence="8 9">DSM 101684</strain>
    </source>
</reference>
<dbReference type="InterPro" id="IPR006300">
    <property type="entry name" value="FlgB"/>
</dbReference>
<dbReference type="PIRSF" id="PIRSF002889">
    <property type="entry name" value="Rod_FlgB"/>
    <property type="match status" value="1"/>
</dbReference>
<keyword evidence="8" id="KW-0966">Cell projection</keyword>
<dbReference type="PANTHER" id="PTHR30435">
    <property type="entry name" value="FLAGELLAR PROTEIN"/>
    <property type="match status" value="1"/>
</dbReference>
<comment type="subcellular location">
    <subcellularLocation>
        <location evidence="1 6">Bacterial flagellum basal body</location>
    </subcellularLocation>
</comment>
<comment type="similarity">
    <text evidence="2 6">Belongs to the flagella basal body rod proteins family.</text>
</comment>
<protein>
    <recommendedName>
        <fullName evidence="3 6">Flagellar basal body rod protein FlgB</fullName>
    </recommendedName>
</protein>
<dbReference type="AlphaFoldDB" id="A0A3N4USR4"/>
<organism evidence="8 9">
    <name type="scientific">Tibeticola sediminis</name>
    <dbReference type="NCBI Taxonomy" id="1917811"/>
    <lineage>
        <taxon>Bacteria</taxon>
        <taxon>Pseudomonadati</taxon>
        <taxon>Pseudomonadota</taxon>
        <taxon>Betaproteobacteria</taxon>
        <taxon>Burkholderiales</taxon>
        <taxon>Comamonadaceae</taxon>
        <taxon>Tibeticola</taxon>
    </lineage>
</organism>
<dbReference type="OrthoDB" id="9788334at2"/>
<dbReference type="Proteomes" id="UP000272193">
    <property type="component" value="Unassembled WGS sequence"/>
</dbReference>